<dbReference type="OMA" id="GPLKKYH"/>
<dbReference type="InterPro" id="IPR002872">
    <property type="entry name" value="Proline_DH_dom"/>
</dbReference>
<evidence type="ECO:0000256" key="5">
    <source>
        <dbReference type="RuleBase" id="RU364054"/>
    </source>
</evidence>
<dbReference type="EC" id="1.5.5.2" evidence="2 5"/>
<dbReference type="KEGG" id="cput:CONPUDRAFT_114366"/>
<proteinExistence type="inferred from homology"/>
<dbReference type="InterPro" id="IPR029041">
    <property type="entry name" value="FAD-linked_oxidoreductase-like"/>
</dbReference>
<evidence type="ECO:0000313" key="9">
    <source>
        <dbReference type="Proteomes" id="UP000053558"/>
    </source>
</evidence>
<sequence length="633" mass="68050">MFSASRRILTANTAPRLGSGSTNARRNLSITNASPPRVRPRRALALTGAAFAGSILLGGATIFADSAELDQPELRTASLSSLVRAYAVYTMLSVPKLVDWSPAILNACLATPGLDVPTRAFVRRTFFGHFVGGESALDTVPLLEQFRAKNKGVLLNYSVEVDADAAIGHGNHSDAAESRPHKQLIEEIIRSIDVAADFEDQHGNGSRTGRRTWVALKLTALLPDVTALTRLSLHLLLTRPAPQTPVLFPGSPTSTDLDVLLADTLAHAPPGNSPLTQEDVQVLRALHDDLVRVCVRAQERNVRVVVDAEYSWYQPAIDAYAHALMERFNKVPRASSSSWVSKDSGSSTSTSVQQPLVYNTYQAYLRRTPEFLRDSLARADAGGYALGVKLVRGAYHSYEVAAHNAARVLPPSVFPSSSSSSASVFPDSKSKSDSAASHPHSSSISPDPEPPVWPTKPDTDACFDACAAVLVSRVARSIKGKQERGSATPVPVGVLFGTHNWASCDRVLEGLVGEGVARKEMVEEGGEHESSERGNGKEREVIVLPETVTELVAFGQLLGMSDALTDHIIHRTRSAAPCALKYVPYGALADVMPYLGRRAQENRSVLGDGGARLERKRAGAEIRRRVVGALMGL</sequence>
<feature type="region of interest" description="Disordered" evidence="6">
    <location>
        <begin position="14"/>
        <end position="36"/>
    </location>
</feature>
<dbReference type="GeneID" id="19199073"/>
<comment type="catalytic activity">
    <reaction evidence="5">
        <text>L-proline + a quinone = (S)-1-pyrroline-5-carboxylate + a quinol + H(+)</text>
        <dbReference type="Rhea" id="RHEA:23784"/>
        <dbReference type="ChEBI" id="CHEBI:15378"/>
        <dbReference type="ChEBI" id="CHEBI:17388"/>
        <dbReference type="ChEBI" id="CHEBI:24646"/>
        <dbReference type="ChEBI" id="CHEBI:60039"/>
        <dbReference type="ChEBI" id="CHEBI:132124"/>
        <dbReference type="EC" id="1.5.5.2"/>
    </reaction>
</comment>
<comment type="caution">
    <text evidence="8">The sequence shown here is derived from an EMBL/GenBank/DDBJ whole genome shotgun (WGS) entry which is preliminary data.</text>
</comment>
<comment type="function">
    <text evidence="5">Converts proline to delta-1-pyrroline-5-carboxylate.</text>
</comment>
<dbReference type="GO" id="GO:0010133">
    <property type="term" value="P:L-proline catabolic process to L-glutamate"/>
    <property type="evidence" value="ECO:0007669"/>
    <property type="project" value="TreeGrafter"/>
</dbReference>
<dbReference type="Proteomes" id="UP000053558">
    <property type="component" value="Unassembled WGS sequence"/>
</dbReference>
<evidence type="ECO:0000256" key="2">
    <source>
        <dbReference type="ARBA" id="ARBA00012695"/>
    </source>
</evidence>
<comment type="similarity">
    <text evidence="1 5">Belongs to the proline oxidase family.</text>
</comment>
<dbReference type="Pfam" id="PF01619">
    <property type="entry name" value="Pro_dh"/>
    <property type="match status" value="2"/>
</dbReference>
<evidence type="ECO:0000259" key="7">
    <source>
        <dbReference type="Pfam" id="PF01619"/>
    </source>
</evidence>
<dbReference type="InterPro" id="IPR015659">
    <property type="entry name" value="Proline_oxidase"/>
</dbReference>
<dbReference type="PANTHER" id="PTHR13914">
    <property type="entry name" value="PROLINE OXIDASE"/>
    <property type="match status" value="1"/>
</dbReference>
<dbReference type="Gene3D" id="3.20.20.220">
    <property type="match status" value="1"/>
</dbReference>
<dbReference type="GO" id="GO:0005739">
    <property type="term" value="C:mitochondrion"/>
    <property type="evidence" value="ECO:0007669"/>
    <property type="project" value="TreeGrafter"/>
</dbReference>
<dbReference type="SUPFAM" id="SSF51730">
    <property type="entry name" value="FAD-linked oxidoreductase"/>
    <property type="match status" value="2"/>
</dbReference>
<comment type="cofactor">
    <cofactor evidence="5">
        <name>FAD</name>
        <dbReference type="ChEBI" id="CHEBI:57692"/>
    </cofactor>
</comment>
<keyword evidence="5" id="KW-0274">FAD</keyword>
<evidence type="ECO:0000256" key="6">
    <source>
        <dbReference type="SAM" id="MobiDB-lite"/>
    </source>
</evidence>
<dbReference type="EMBL" id="JH711573">
    <property type="protein sequence ID" value="EIW86232.1"/>
    <property type="molecule type" value="Genomic_DNA"/>
</dbReference>
<dbReference type="OrthoDB" id="5464at2759"/>
<dbReference type="GO" id="GO:0004657">
    <property type="term" value="F:proline dehydrogenase activity"/>
    <property type="evidence" value="ECO:0007669"/>
    <property type="project" value="UniProtKB-EC"/>
</dbReference>
<keyword evidence="3 5" id="KW-0560">Oxidoreductase</keyword>
<dbReference type="PANTHER" id="PTHR13914:SF0">
    <property type="entry name" value="PROLINE DEHYDROGENASE 1, MITOCHONDRIAL"/>
    <property type="match status" value="1"/>
</dbReference>
<feature type="domain" description="Proline dehydrogenase" evidence="7">
    <location>
        <begin position="210"/>
        <end position="405"/>
    </location>
</feature>
<accession>A0A5M3N477</accession>
<evidence type="ECO:0000256" key="3">
    <source>
        <dbReference type="ARBA" id="ARBA00023002"/>
    </source>
</evidence>
<reference evidence="9" key="1">
    <citation type="journal article" date="2012" name="Science">
        <title>The Paleozoic origin of enzymatic lignin decomposition reconstructed from 31 fungal genomes.</title>
        <authorList>
            <person name="Floudas D."/>
            <person name="Binder M."/>
            <person name="Riley R."/>
            <person name="Barry K."/>
            <person name="Blanchette R.A."/>
            <person name="Henrissat B."/>
            <person name="Martinez A.T."/>
            <person name="Otillar R."/>
            <person name="Spatafora J.W."/>
            <person name="Yadav J.S."/>
            <person name="Aerts A."/>
            <person name="Benoit I."/>
            <person name="Boyd A."/>
            <person name="Carlson A."/>
            <person name="Copeland A."/>
            <person name="Coutinho P.M."/>
            <person name="de Vries R.P."/>
            <person name="Ferreira P."/>
            <person name="Findley K."/>
            <person name="Foster B."/>
            <person name="Gaskell J."/>
            <person name="Glotzer D."/>
            <person name="Gorecki P."/>
            <person name="Heitman J."/>
            <person name="Hesse C."/>
            <person name="Hori C."/>
            <person name="Igarashi K."/>
            <person name="Jurgens J.A."/>
            <person name="Kallen N."/>
            <person name="Kersten P."/>
            <person name="Kohler A."/>
            <person name="Kuees U."/>
            <person name="Kumar T.K.A."/>
            <person name="Kuo A."/>
            <person name="LaButti K."/>
            <person name="Larrondo L.F."/>
            <person name="Lindquist E."/>
            <person name="Ling A."/>
            <person name="Lombard V."/>
            <person name="Lucas S."/>
            <person name="Lundell T."/>
            <person name="Martin R."/>
            <person name="McLaughlin D.J."/>
            <person name="Morgenstern I."/>
            <person name="Morin E."/>
            <person name="Murat C."/>
            <person name="Nagy L.G."/>
            <person name="Nolan M."/>
            <person name="Ohm R.A."/>
            <person name="Patyshakuliyeva A."/>
            <person name="Rokas A."/>
            <person name="Ruiz-Duenas F.J."/>
            <person name="Sabat G."/>
            <person name="Salamov A."/>
            <person name="Samejima M."/>
            <person name="Schmutz J."/>
            <person name="Slot J.C."/>
            <person name="St John F."/>
            <person name="Stenlid J."/>
            <person name="Sun H."/>
            <person name="Sun S."/>
            <person name="Syed K."/>
            <person name="Tsang A."/>
            <person name="Wiebenga A."/>
            <person name="Young D."/>
            <person name="Pisabarro A."/>
            <person name="Eastwood D.C."/>
            <person name="Martin F."/>
            <person name="Cullen D."/>
            <person name="Grigoriev I.V."/>
            <person name="Hibbett D.S."/>
        </authorList>
    </citation>
    <scope>NUCLEOTIDE SEQUENCE [LARGE SCALE GENOMIC DNA]</scope>
    <source>
        <strain evidence="9">RWD-64-598 SS2</strain>
    </source>
</reference>
<dbReference type="GO" id="GO:0071949">
    <property type="term" value="F:FAD binding"/>
    <property type="evidence" value="ECO:0007669"/>
    <property type="project" value="TreeGrafter"/>
</dbReference>
<feature type="region of interest" description="Disordered" evidence="6">
    <location>
        <begin position="420"/>
        <end position="457"/>
    </location>
</feature>
<keyword evidence="4 5" id="KW-0642">Proline metabolism</keyword>
<dbReference type="RefSeq" id="XP_007763116.1">
    <property type="nucleotide sequence ID" value="XM_007764926.1"/>
</dbReference>
<protein>
    <recommendedName>
        <fullName evidence="2 5">Proline dehydrogenase</fullName>
        <ecNumber evidence="2 5">1.5.5.2</ecNumber>
    </recommendedName>
</protein>
<feature type="domain" description="Proline dehydrogenase" evidence="7">
    <location>
        <begin position="551"/>
        <end position="605"/>
    </location>
</feature>
<evidence type="ECO:0000256" key="1">
    <source>
        <dbReference type="ARBA" id="ARBA00005869"/>
    </source>
</evidence>
<feature type="compositionally biased region" description="Low complexity" evidence="6">
    <location>
        <begin position="420"/>
        <end position="446"/>
    </location>
</feature>
<keyword evidence="5" id="KW-0285">Flavoprotein</keyword>
<evidence type="ECO:0000256" key="4">
    <source>
        <dbReference type="ARBA" id="ARBA00023062"/>
    </source>
</evidence>
<dbReference type="AlphaFoldDB" id="A0A5M3N477"/>
<feature type="compositionally biased region" description="Polar residues" evidence="6">
    <location>
        <begin position="19"/>
        <end position="34"/>
    </location>
</feature>
<keyword evidence="9" id="KW-1185">Reference proteome</keyword>
<evidence type="ECO:0000313" key="8">
    <source>
        <dbReference type="EMBL" id="EIW86232.1"/>
    </source>
</evidence>
<gene>
    <name evidence="8" type="ORF">CONPUDRAFT_114366</name>
</gene>
<organism evidence="8 9">
    <name type="scientific">Coniophora puteana (strain RWD-64-598)</name>
    <name type="common">Brown rot fungus</name>
    <dbReference type="NCBI Taxonomy" id="741705"/>
    <lineage>
        <taxon>Eukaryota</taxon>
        <taxon>Fungi</taxon>
        <taxon>Dikarya</taxon>
        <taxon>Basidiomycota</taxon>
        <taxon>Agaricomycotina</taxon>
        <taxon>Agaricomycetes</taxon>
        <taxon>Agaricomycetidae</taxon>
        <taxon>Boletales</taxon>
        <taxon>Coniophorineae</taxon>
        <taxon>Coniophoraceae</taxon>
        <taxon>Coniophora</taxon>
    </lineage>
</organism>
<name>A0A5M3N477_CONPW</name>